<evidence type="ECO:0000313" key="2">
    <source>
        <dbReference type="Proteomes" id="UP000670947"/>
    </source>
</evidence>
<gene>
    <name evidence="1" type="ORF">I8J29_18515</name>
</gene>
<keyword evidence="2" id="KW-1185">Reference proteome</keyword>
<reference evidence="1 2" key="1">
    <citation type="submission" date="2021-03" db="EMBL/GenBank/DDBJ databases">
        <title>Paenibacillus artemisicola MWE-103 whole genome sequence.</title>
        <authorList>
            <person name="Ham Y.J."/>
        </authorList>
    </citation>
    <scope>NUCLEOTIDE SEQUENCE [LARGE SCALE GENOMIC DNA]</scope>
    <source>
        <strain evidence="1 2">MWE-103</strain>
    </source>
</reference>
<dbReference type="EMBL" id="JAGGDJ010000016">
    <property type="protein sequence ID" value="MBO7746206.1"/>
    <property type="molecule type" value="Genomic_DNA"/>
</dbReference>
<accession>A0ABS3WCY1</accession>
<proteinExistence type="predicted"/>
<protein>
    <submittedName>
        <fullName evidence="1">Uncharacterized protein</fullName>
    </submittedName>
</protein>
<organism evidence="1 2">
    <name type="scientific">Paenibacillus artemisiicola</name>
    <dbReference type="NCBI Taxonomy" id="1172618"/>
    <lineage>
        <taxon>Bacteria</taxon>
        <taxon>Bacillati</taxon>
        <taxon>Bacillota</taxon>
        <taxon>Bacilli</taxon>
        <taxon>Bacillales</taxon>
        <taxon>Paenibacillaceae</taxon>
        <taxon>Paenibacillus</taxon>
    </lineage>
</organism>
<sequence>MIVLPARLIDSKTSQNASYANSIAIPITTVDTPTLIAQQTLDLSEGTEDLTHVVFSGVVAIQLPLLPVATTITIFIARGLTSSDLYVFSAAQSLDLSLVGPQLISFSGSDFNAPISADQAYSVFIQASALGTIRVGPESYIFTAYSD</sequence>
<evidence type="ECO:0000313" key="1">
    <source>
        <dbReference type="EMBL" id="MBO7746206.1"/>
    </source>
</evidence>
<name>A0ABS3WCY1_9BACL</name>
<dbReference type="Proteomes" id="UP000670947">
    <property type="component" value="Unassembled WGS sequence"/>
</dbReference>
<comment type="caution">
    <text evidence="1">The sequence shown here is derived from an EMBL/GenBank/DDBJ whole genome shotgun (WGS) entry which is preliminary data.</text>
</comment>